<dbReference type="EMBL" id="BJLY01000002">
    <property type="protein sequence ID" value="GEB03907.1"/>
    <property type="molecule type" value="Genomic_DNA"/>
</dbReference>
<evidence type="ECO:0008006" key="3">
    <source>
        <dbReference type="Google" id="ProtNLM"/>
    </source>
</evidence>
<reference evidence="1 2" key="1">
    <citation type="submission" date="2019-06" db="EMBL/GenBank/DDBJ databases">
        <title>Whole genome shotgun sequence of Gluconobacter roseus NBRC 3990.</title>
        <authorList>
            <person name="Hosoyama A."/>
            <person name="Uohara A."/>
            <person name="Ohji S."/>
            <person name="Ichikawa N."/>
        </authorList>
    </citation>
    <scope>NUCLEOTIDE SEQUENCE [LARGE SCALE GENOMIC DNA]</scope>
    <source>
        <strain evidence="1 2">NBRC 3990</strain>
    </source>
</reference>
<evidence type="ECO:0000313" key="2">
    <source>
        <dbReference type="Proteomes" id="UP000320772"/>
    </source>
</evidence>
<keyword evidence="2" id="KW-1185">Reference proteome</keyword>
<dbReference type="AlphaFoldDB" id="A0A4Y3M677"/>
<name>A0A4Y3M677_9PROT</name>
<proteinExistence type="predicted"/>
<organism evidence="1 2">
    <name type="scientific">Gluconobacter roseus NBRC 3990</name>
    <dbReference type="NCBI Taxonomy" id="1307950"/>
    <lineage>
        <taxon>Bacteria</taxon>
        <taxon>Pseudomonadati</taxon>
        <taxon>Pseudomonadota</taxon>
        <taxon>Alphaproteobacteria</taxon>
        <taxon>Acetobacterales</taxon>
        <taxon>Acetobacteraceae</taxon>
        <taxon>Gluconobacter</taxon>
    </lineage>
</organism>
<evidence type="ECO:0000313" key="1">
    <source>
        <dbReference type="EMBL" id="GEB03907.1"/>
    </source>
</evidence>
<comment type="caution">
    <text evidence="1">The sequence shown here is derived from an EMBL/GenBank/DDBJ whole genome shotgun (WGS) entry which is preliminary data.</text>
</comment>
<accession>A0A4Y3M677</accession>
<protein>
    <recommendedName>
        <fullName evidence="3">Siphovirus Gp157 family protein</fullName>
    </recommendedName>
</protein>
<dbReference type="STRING" id="586239.AD943_08865"/>
<dbReference type="Proteomes" id="UP000320772">
    <property type="component" value="Unassembled WGS sequence"/>
</dbReference>
<sequence>MSQTLTRDIRDVANEIHAREIKPAIDAYIAALTAIRGANDPDGPTVNMILACEAAAAKLKGAEGNLRAALFASMKDNGVLDFEHGGMIAAVRAGSTSATIKDEKALRGAAPELFIPQPDKLDRAALTKRLKAGMPVAGAELSTGAPTLVIRRA</sequence>
<gene>
    <name evidence="1" type="ORF">GRO01_14830</name>
</gene>
<dbReference type="RefSeq" id="WP_062509959.1">
    <property type="nucleotide sequence ID" value="NZ_BAQZ01000003.1"/>
</dbReference>